<dbReference type="OrthoDB" id="843080at2"/>
<dbReference type="PANTHER" id="PTHR30441">
    <property type="entry name" value="DUF748 DOMAIN-CONTAINING PROTEIN"/>
    <property type="match status" value="1"/>
</dbReference>
<dbReference type="Proteomes" id="UP000298284">
    <property type="component" value="Unassembled WGS sequence"/>
</dbReference>
<reference evidence="1 2" key="1">
    <citation type="submission" date="2019-04" db="EMBL/GenBank/DDBJ databases">
        <authorList>
            <person name="Feng G."/>
            <person name="Zhang J."/>
            <person name="Zhu H."/>
        </authorList>
    </citation>
    <scope>NUCLEOTIDE SEQUENCE [LARGE SCALE GENOMIC DNA]</scope>
    <source>
        <strain evidence="1 2">JCM 19491</strain>
    </source>
</reference>
<protein>
    <submittedName>
        <fullName evidence="1">Uncharacterized protein</fullName>
    </submittedName>
</protein>
<evidence type="ECO:0000313" key="1">
    <source>
        <dbReference type="EMBL" id="TGD82261.1"/>
    </source>
</evidence>
<keyword evidence="2" id="KW-1185">Reference proteome</keyword>
<proteinExistence type="predicted"/>
<name>A0A4Z0MRF7_9BACT</name>
<accession>A0A4Z0MRF7</accession>
<dbReference type="GO" id="GO:0005886">
    <property type="term" value="C:plasma membrane"/>
    <property type="evidence" value="ECO:0007669"/>
    <property type="project" value="TreeGrafter"/>
</dbReference>
<sequence length="1076" mass="119585">MKRPSLRQFLAIAALGLLLAVGVAVYFLGSAWGRRELTRRARERIARNSDLVLAPFEVEFSWLRDFPHITASLSHFSLTDTAFHQAVPVLQIGRADVRLQASELLRGRLVIKHVALHDVSFRQFTDSVGHNWGLHGKGPHRSAAFSPPDFQLNSLRIHNLRVTDRNELQNSGFSAFVREGELAVQGRGGVGHVRGTLQGQLEYLRSGRGNLFEQEPVTAWVRYQYDFRQRQGTFLRTHATLNGDTVLINGTHQAAAPGKPQGTTLNLHFQGKQPLVEVLHVALPSSLHRYLNGAVSTSRARIDYTIRGLSGPLARPRTVLRFGLQNAQMRWPGSERQIRRWDARGVFDNGPDHSAKTTYLAFEQCRLFSTAGELNATVKVTNFTRPVLTGHVQGRTELQTLATVVVPDLWHARSGQAALDIDLNGPLPEIPERAARQAGHATTLPPLAVRGTITLQNASFTVPSRQADMSGLNVRVRLRDSLWMLENLAGRLNGMQVQANATTTYLLAYFTGQHPSTTIKGTFEVDELHLRRLRQLLSPPVPAVGQVPTRGRRRNAAPKQEIAARAMNLFPPGLRLNIGLRCQRLVLRSDTLHHLAATVRHDGHQVQLSNLRVQVWDGQVKGAVSWPTDTLRNQPVAARLAVTFNTLKYRRFLALLARPPRRTSSARTPDASIRDMLLHTNGQVEATIKTVLLPAGENLTNLRLRLDKTGPSFNVPYLTFATSAGGTGRVSASAQLNGSELQGAQADIRLRYQTLDIQRLFQLLASLTPPAKKATPSPPKSASSISPLLDGTVTARVEVTADHIVYSMLKGSDFRLRSKLAEGWATLEQCSLHTFGGSMALRGKVQMDAEQGALHPLHAQVRLQEINLPELFGLAEALRFDVMGPANIRGSMHCEADLHTTLDAAFLPLLSQTHAYLKTDLRNLELLDVTALQEALKFLREKRTSHLYFEPVSPQFVLDGNRVLIPSLPLNSNLTDMAVSGEYHLDGRANLYVGLSPMQTLFGNNEKRIERIKSGEAAERRSRGLIYLSLSRTPGSKYKVGLFKKQDQRQQQARLQQEFRRLLLKQPLDTTLRLLQ</sequence>
<dbReference type="GO" id="GO:0090313">
    <property type="term" value="P:regulation of protein targeting to membrane"/>
    <property type="evidence" value="ECO:0007669"/>
    <property type="project" value="TreeGrafter"/>
</dbReference>
<organism evidence="1 2">
    <name type="scientific">Hymenobacter wooponensis</name>
    <dbReference type="NCBI Taxonomy" id="1525360"/>
    <lineage>
        <taxon>Bacteria</taxon>
        <taxon>Pseudomonadati</taxon>
        <taxon>Bacteroidota</taxon>
        <taxon>Cytophagia</taxon>
        <taxon>Cytophagales</taxon>
        <taxon>Hymenobacteraceae</taxon>
        <taxon>Hymenobacter</taxon>
    </lineage>
</organism>
<dbReference type="EMBL" id="SRKZ01000001">
    <property type="protein sequence ID" value="TGD82261.1"/>
    <property type="molecule type" value="Genomic_DNA"/>
</dbReference>
<gene>
    <name evidence="1" type="ORF">EU557_00270</name>
</gene>
<dbReference type="InterPro" id="IPR052894">
    <property type="entry name" value="AsmA-related"/>
</dbReference>
<dbReference type="AlphaFoldDB" id="A0A4Z0MRF7"/>
<dbReference type="PANTHER" id="PTHR30441:SF4">
    <property type="entry name" value="PROTEIN ASMA"/>
    <property type="match status" value="1"/>
</dbReference>
<evidence type="ECO:0000313" key="2">
    <source>
        <dbReference type="Proteomes" id="UP000298284"/>
    </source>
</evidence>
<comment type="caution">
    <text evidence="1">The sequence shown here is derived from an EMBL/GenBank/DDBJ whole genome shotgun (WGS) entry which is preliminary data.</text>
</comment>
<dbReference type="RefSeq" id="WP_135528426.1">
    <property type="nucleotide sequence ID" value="NZ_SRKZ01000001.1"/>
</dbReference>